<evidence type="ECO:0000256" key="6">
    <source>
        <dbReference type="ARBA" id="ARBA00022801"/>
    </source>
</evidence>
<dbReference type="NCBIfam" id="TIGR01488">
    <property type="entry name" value="HAD-SF-IB"/>
    <property type="match status" value="1"/>
</dbReference>
<dbReference type="GO" id="GO:0036424">
    <property type="term" value="F:L-phosphoserine phosphatase activity"/>
    <property type="evidence" value="ECO:0007669"/>
    <property type="project" value="TreeGrafter"/>
</dbReference>
<evidence type="ECO:0000313" key="11">
    <source>
        <dbReference type="EMBL" id="OGK40745.1"/>
    </source>
</evidence>
<reference evidence="11 12" key="1">
    <citation type="journal article" date="2016" name="Nat. Commun.">
        <title>Thousands of microbial genomes shed light on interconnected biogeochemical processes in an aquifer system.</title>
        <authorList>
            <person name="Anantharaman K."/>
            <person name="Brown C.T."/>
            <person name="Hug L.A."/>
            <person name="Sharon I."/>
            <person name="Castelle C.J."/>
            <person name="Probst A.J."/>
            <person name="Thomas B.C."/>
            <person name="Singh A."/>
            <person name="Wilkins M.J."/>
            <person name="Karaoz U."/>
            <person name="Brodie E.L."/>
            <person name="Williams K.H."/>
            <person name="Hubbard S.S."/>
            <person name="Banfield J.F."/>
        </authorList>
    </citation>
    <scope>NUCLEOTIDE SEQUENCE [LARGE SCALE GENOMIC DNA]</scope>
</reference>
<dbReference type="STRING" id="1802055.A3A74_03960"/>
<comment type="pathway">
    <text evidence="2">Amino-acid biosynthesis; L-serine biosynthesis; L-serine from 3-phospho-D-glycerate: step 3/3.</text>
</comment>
<dbReference type="InterPro" id="IPR050582">
    <property type="entry name" value="HAD-like_SerB"/>
</dbReference>
<keyword evidence="8" id="KW-0718">Serine biosynthesis</keyword>
<accession>A0A1F7IBL9</accession>
<comment type="cofactor">
    <cofactor evidence="1">
        <name>Mg(2+)</name>
        <dbReference type="ChEBI" id="CHEBI:18420"/>
    </cofactor>
</comment>
<dbReference type="GO" id="GO:0000287">
    <property type="term" value="F:magnesium ion binding"/>
    <property type="evidence" value="ECO:0007669"/>
    <property type="project" value="TreeGrafter"/>
</dbReference>
<evidence type="ECO:0000256" key="7">
    <source>
        <dbReference type="ARBA" id="ARBA00022842"/>
    </source>
</evidence>
<dbReference type="InterPro" id="IPR036412">
    <property type="entry name" value="HAD-like_sf"/>
</dbReference>
<evidence type="ECO:0000313" key="12">
    <source>
        <dbReference type="Proteomes" id="UP000179270"/>
    </source>
</evidence>
<evidence type="ECO:0000256" key="9">
    <source>
        <dbReference type="ARBA" id="ARBA00048138"/>
    </source>
</evidence>
<keyword evidence="5" id="KW-0479">Metal-binding</keyword>
<keyword evidence="4" id="KW-0028">Amino-acid biosynthesis</keyword>
<proteinExistence type="predicted"/>
<dbReference type="Proteomes" id="UP000179270">
    <property type="component" value="Unassembled WGS sequence"/>
</dbReference>
<dbReference type="Gene3D" id="3.40.50.1000">
    <property type="entry name" value="HAD superfamily/HAD-like"/>
    <property type="match status" value="1"/>
</dbReference>
<gene>
    <name evidence="11" type="ORF">A3A74_03960</name>
</gene>
<name>A0A1F7IBL9_9BACT</name>
<comment type="catalytic activity">
    <reaction evidence="9">
        <text>O-phospho-L-serine + H2O = L-serine + phosphate</text>
        <dbReference type="Rhea" id="RHEA:21208"/>
        <dbReference type="ChEBI" id="CHEBI:15377"/>
        <dbReference type="ChEBI" id="CHEBI:33384"/>
        <dbReference type="ChEBI" id="CHEBI:43474"/>
        <dbReference type="ChEBI" id="CHEBI:57524"/>
        <dbReference type="EC" id="3.1.3.3"/>
    </reaction>
</comment>
<organism evidence="11 12">
    <name type="scientific">Candidatus Roizmanbacteria bacterium RIFCSPLOWO2_01_FULL_35_13</name>
    <dbReference type="NCBI Taxonomy" id="1802055"/>
    <lineage>
        <taxon>Bacteria</taxon>
        <taxon>Candidatus Roizmaniibacteriota</taxon>
    </lineage>
</organism>
<evidence type="ECO:0000256" key="1">
    <source>
        <dbReference type="ARBA" id="ARBA00001946"/>
    </source>
</evidence>
<comment type="catalytic activity">
    <reaction evidence="10">
        <text>O-phospho-D-serine + H2O = D-serine + phosphate</text>
        <dbReference type="Rhea" id="RHEA:24873"/>
        <dbReference type="ChEBI" id="CHEBI:15377"/>
        <dbReference type="ChEBI" id="CHEBI:35247"/>
        <dbReference type="ChEBI" id="CHEBI:43474"/>
        <dbReference type="ChEBI" id="CHEBI:58680"/>
        <dbReference type="EC" id="3.1.3.3"/>
    </reaction>
</comment>
<evidence type="ECO:0000256" key="3">
    <source>
        <dbReference type="ARBA" id="ARBA00012640"/>
    </source>
</evidence>
<dbReference type="EC" id="3.1.3.3" evidence="3"/>
<dbReference type="EMBL" id="MGAF01000026">
    <property type="protein sequence ID" value="OGK40745.1"/>
    <property type="molecule type" value="Genomic_DNA"/>
</dbReference>
<comment type="caution">
    <text evidence="11">The sequence shown here is derived from an EMBL/GenBank/DDBJ whole genome shotgun (WGS) entry which is preliminary data.</text>
</comment>
<dbReference type="GO" id="GO:0006564">
    <property type="term" value="P:L-serine biosynthetic process"/>
    <property type="evidence" value="ECO:0007669"/>
    <property type="project" value="UniProtKB-KW"/>
</dbReference>
<evidence type="ECO:0000256" key="5">
    <source>
        <dbReference type="ARBA" id="ARBA00022723"/>
    </source>
</evidence>
<evidence type="ECO:0000256" key="8">
    <source>
        <dbReference type="ARBA" id="ARBA00023299"/>
    </source>
</evidence>
<dbReference type="AlphaFoldDB" id="A0A1F7IBL9"/>
<dbReference type="SUPFAM" id="SSF56784">
    <property type="entry name" value="HAD-like"/>
    <property type="match status" value="1"/>
</dbReference>
<sequence>MKPLIIFFDCDGVLVTDPLWPKLHRAVGLPIDLDKKWYGEFYAGQISNEQWVKNLTDFYRKQRLNKKLFEKTLSDIKINPEAYEIIKYLKSKKIKTAIISSGIDYYIEKVARVLNFDYWRANATFHFNKKGLFTKIDYLTDDPTAKVVQVKEICSLLKVKSTETIFVGDSDNDLAAFKLTKHGVLYRGKNKDHEKLAWKTIENLAELRKMF</sequence>
<dbReference type="GO" id="GO:0005737">
    <property type="term" value="C:cytoplasm"/>
    <property type="evidence" value="ECO:0007669"/>
    <property type="project" value="TreeGrafter"/>
</dbReference>
<keyword evidence="6" id="KW-0378">Hydrolase</keyword>
<evidence type="ECO:0000256" key="2">
    <source>
        <dbReference type="ARBA" id="ARBA00005135"/>
    </source>
</evidence>
<dbReference type="InterPro" id="IPR023214">
    <property type="entry name" value="HAD_sf"/>
</dbReference>
<evidence type="ECO:0000256" key="10">
    <source>
        <dbReference type="ARBA" id="ARBA00048523"/>
    </source>
</evidence>
<keyword evidence="7" id="KW-0460">Magnesium</keyword>
<evidence type="ECO:0000256" key="4">
    <source>
        <dbReference type="ARBA" id="ARBA00022605"/>
    </source>
</evidence>
<protein>
    <recommendedName>
        <fullName evidence="3">phosphoserine phosphatase</fullName>
        <ecNumber evidence="3">3.1.3.3</ecNumber>
    </recommendedName>
</protein>
<dbReference type="PANTHER" id="PTHR43344">
    <property type="entry name" value="PHOSPHOSERINE PHOSPHATASE"/>
    <property type="match status" value="1"/>
</dbReference>
<dbReference type="PANTHER" id="PTHR43344:SF2">
    <property type="entry name" value="PHOSPHOSERINE PHOSPHATASE"/>
    <property type="match status" value="1"/>
</dbReference>
<dbReference type="Pfam" id="PF00702">
    <property type="entry name" value="Hydrolase"/>
    <property type="match status" value="1"/>
</dbReference>